<gene>
    <name evidence="3" type="primary">scbA</name>
    <name evidence="3" type="ORF">GCM10010394_20350</name>
</gene>
<keyword evidence="4" id="KW-1185">Reference proteome</keyword>
<feature type="compositionally biased region" description="Polar residues" evidence="1">
    <location>
        <begin position="1"/>
        <end position="20"/>
    </location>
</feature>
<evidence type="ECO:0000313" key="4">
    <source>
        <dbReference type="Proteomes" id="UP001500668"/>
    </source>
</evidence>
<reference evidence="3 4" key="1">
    <citation type="journal article" date="2019" name="Int. J. Syst. Evol. Microbiol.">
        <title>The Global Catalogue of Microorganisms (GCM) 10K type strain sequencing project: providing services to taxonomists for standard genome sequencing and annotation.</title>
        <authorList>
            <consortium name="The Broad Institute Genomics Platform"/>
            <consortium name="The Broad Institute Genome Sequencing Center for Infectious Disease"/>
            <person name="Wu L."/>
            <person name="Ma J."/>
        </authorList>
    </citation>
    <scope>NUCLEOTIDE SEQUENCE [LARGE SCALE GENOMIC DNA]</scope>
    <source>
        <strain evidence="3 4">JCM 5067</strain>
    </source>
</reference>
<evidence type="ECO:0000259" key="2">
    <source>
        <dbReference type="Pfam" id="PF03756"/>
    </source>
</evidence>
<evidence type="ECO:0000256" key="1">
    <source>
        <dbReference type="SAM" id="MobiDB-lite"/>
    </source>
</evidence>
<evidence type="ECO:0000313" key="3">
    <source>
        <dbReference type="EMBL" id="GAA0590933.1"/>
    </source>
</evidence>
<feature type="region of interest" description="Disordered" evidence="1">
    <location>
        <begin position="1"/>
        <end position="23"/>
    </location>
</feature>
<dbReference type="NCBIfam" id="NF041195">
    <property type="entry name" value="ScbA_BarX_GamBu"/>
    <property type="match status" value="1"/>
</dbReference>
<dbReference type="SUPFAM" id="SSF54637">
    <property type="entry name" value="Thioesterase/thiol ester dehydrase-isomerase"/>
    <property type="match status" value="1"/>
</dbReference>
<sequence length="310" mass="34007">MTSAIPITGAGPTNMTQSHPVSPELVHRARPADAFPRGWRRRGEDTFSVTAHWPHDHAFFAPVAGDLHDPMLVVETMRQSAMLIVHAGYGVPLDWHFMLTDLEYTGNEGQWDVGGQPALIDVELEFFRLERRGGKLSRLKVRWVLRRLGRLVATGSGQARVLSPGVYRRLRGDRTVPGVSGHLPVPVPADLAGRTRAADVVLAPCPQERVWRLRVDTSHPTLFQRPNDHVPGMLLLEAARQAASAALGPAPFVPVAGDIAFHRYAEFDSTCWIQVTDTAPRRPGMTSVQVTGHQEDSLVFLATLSAPRGG</sequence>
<feature type="domain" description="A-factor biosynthesis hotdog" evidence="2">
    <location>
        <begin position="25"/>
        <end position="160"/>
    </location>
</feature>
<dbReference type="InterPro" id="IPR005509">
    <property type="entry name" value="AfsA_hotdog_dom"/>
</dbReference>
<dbReference type="Pfam" id="PF03756">
    <property type="entry name" value="AfsA"/>
    <property type="match status" value="2"/>
</dbReference>
<dbReference type="Proteomes" id="UP001500668">
    <property type="component" value="Unassembled WGS sequence"/>
</dbReference>
<dbReference type="InterPro" id="IPR029069">
    <property type="entry name" value="HotDog_dom_sf"/>
</dbReference>
<proteinExistence type="predicted"/>
<name>A0ABN1FHK4_9ACTN</name>
<dbReference type="InterPro" id="IPR047757">
    <property type="entry name" value="AfsA-like"/>
</dbReference>
<dbReference type="EMBL" id="BAAACA010000011">
    <property type="protein sequence ID" value="GAA0590933.1"/>
    <property type="molecule type" value="Genomic_DNA"/>
</dbReference>
<accession>A0ABN1FHK4</accession>
<protein>
    <submittedName>
        <fullName evidence="3">Gamma-butyrolactone biosynthesis protein ScbA</fullName>
    </submittedName>
</protein>
<organism evidence="3 4">
    <name type="scientific">Streptomyces crystallinus</name>
    <dbReference type="NCBI Taxonomy" id="68191"/>
    <lineage>
        <taxon>Bacteria</taxon>
        <taxon>Bacillati</taxon>
        <taxon>Actinomycetota</taxon>
        <taxon>Actinomycetes</taxon>
        <taxon>Kitasatosporales</taxon>
        <taxon>Streptomycetaceae</taxon>
        <taxon>Streptomyces</taxon>
    </lineage>
</organism>
<feature type="domain" description="A-factor biosynthesis hotdog" evidence="2">
    <location>
        <begin position="193"/>
        <end position="299"/>
    </location>
</feature>
<comment type="caution">
    <text evidence="3">The sequence shown here is derived from an EMBL/GenBank/DDBJ whole genome shotgun (WGS) entry which is preliminary data.</text>
</comment>